<accession>A0A517P7L3</accession>
<dbReference type="KEGG" id="acaf:CA12_14560"/>
<name>A0A517P7L3_9PLAN</name>
<dbReference type="EMBL" id="CP036265">
    <property type="protein sequence ID" value="QDT15371.1"/>
    <property type="molecule type" value="Genomic_DNA"/>
</dbReference>
<reference evidence="1 2" key="1">
    <citation type="submission" date="2019-02" db="EMBL/GenBank/DDBJ databases">
        <title>Deep-cultivation of Planctomycetes and their phenomic and genomic characterization uncovers novel biology.</title>
        <authorList>
            <person name="Wiegand S."/>
            <person name="Jogler M."/>
            <person name="Boedeker C."/>
            <person name="Pinto D."/>
            <person name="Vollmers J."/>
            <person name="Rivas-Marin E."/>
            <person name="Kohn T."/>
            <person name="Peeters S.H."/>
            <person name="Heuer A."/>
            <person name="Rast P."/>
            <person name="Oberbeckmann S."/>
            <person name="Bunk B."/>
            <person name="Jeske O."/>
            <person name="Meyerdierks A."/>
            <person name="Storesund J.E."/>
            <person name="Kallscheuer N."/>
            <person name="Luecker S."/>
            <person name="Lage O.M."/>
            <person name="Pohl T."/>
            <person name="Merkel B.J."/>
            <person name="Hornburger P."/>
            <person name="Mueller R.-W."/>
            <person name="Bruemmer F."/>
            <person name="Labrenz M."/>
            <person name="Spormann A.M."/>
            <person name="Op den Camp H."/>
            <person name="Overmann J."/>
            <person name="Amann R."/>
            <person name="Jetten M.S.M."/>
            <person name="Mascher T."/>
            <person name="Medema M.H."/>
            <person name="Devos D.P."/>
            <person name="Kaster A.-K."/>
            <person name="Ovreas L."/>
            <person name="Rohde M."/>
            <person name="Galperin M.Y."/>
            <person name="Jogler C."/>
        </authorList>
    </citation>
    <scope>NUCLEOTIDE SEQUENCE [LARGE SCALE GENOMIC DNA]</scope>
    <source>
        <strain evidence="1 2">CA12</strain>
    </source>
</reference>
<dbReference type="AlphaFoldDB" id="A0A517P7L3"/>
<proteinExistence type="predicted"/>
<protein>
    <submittedName>
        <fullName evidence="1">Uncharacterized protein</fullName>
    </submittedName>
</protein>
<evidence type="ECO:0000313" key="1">
    <source>
        <dbReference type="EMBL" id="QDT15371.1"/>
    </source>
</evidence>
<sequence length="112" mass="12087">MIATVAASALGVVLLFVYARHLRHTLGIGDEAMSHVRVGLTEAEIAGPLAGAGFERHESPAFSTIMAAAPPGEPTPVIAFEWRKRVDTFFLPVTWVVSLDDSGTVIQTHRYD</sequence>
<organism evidence="1 2">
    <name type="scientific">Alienimonas californiensis</name>
    <dbReference type="NCBI Taxonomy" id="2527989"/>
    <lineage>
        <taxon>Bacteria</taxon>
        <taxon>Pseudomonadati</taxon>
        <taxon>Planctomycetota</taxon>
        <taxon>Planctomycetia</taxon>
        <taxon>Planctomycetales</taxon>
        <taxon>Planctomycetaceae</taxon>
        <taxon>Alienimonas</taxon>
    </lineage>
</organism>
<evidence type="ECO:0000313" key="2">
    <source>
        <dbReference type="Proteomes" id="UP000318741"/>
    </source>
</evidence>
<dbReference type="Proteomes" id="UP000318741">
    <property type="component" value="Chromosome"/>
</dbReference>
<keyword evidence="2" id="KW-1185">Reference proteome</keyword>
<gene>
    <name evidence="1" type="ORF">CA12_14560</name>
</gene>